<name>A0A8J5XF24_DIALT</name>
<comment type="caution">
    <text evidence="2">The sequence shown here is derived from an EMBL/GenBank/DDBJ whole genome shotgun (WGS) entry which is preliminary data.</text>
</comment>
<proteinExistence type="predicted"/>
<dbReference type="Proteomes" id="UP000751190">
    <property type="component" value="Unassembled WGS sequence"/>
</dbReference>
<feature type="region of interest" description="Disordered" evidence="1">
    <location>
        <begin position="124"/>
        <end position="143"/>
    </location>
</feature>
<dbReference type="AlphaFoldDB" id="A0A8J5XF24"/>
<accession>A0A8J5XF24</accession>
<organism evidence="2 3">
    <name type="scientific">Diacronema lutheri</name>
    <name type="common">Unicellular marine alga</name>
    <name type="synonym">Monochrysis lutheri</name>
    <dbReference type="NCBI Taxonomy" id="2081491"/>
    <lineage>
        <taxon>Eukaryota</taxon>
        <taxon>Haptista</taxon>
        <taxon>Haptophyta</taxon>
        <taxon>Pavlovophyceae</taxon>
        <taxon>Pavlovales</taxon>
        <taxon>Pavlovaceae</taxon>
        <taxon>Diacronema</taxon>
    </lineage>
</organism>
<evidence type="ECO:0000313" key="3">
    <source>
        <dbReference type="Proteomes" id="UP000751190"/>
    </source>
</evidence>
<evidence type="ECO:0000313" key="2">
    <source>
        <dbReference type="EMBL" id="KAG8463394.1"/>
    </source>
</evidence>
<protein>
    <submittedName>
        <fullName evidence="2">Uncharacterized protein</fullName>
    </submittedName>
</protein>
<dbReference type="EMBL" id="JAGTXO010000016">
    <property type="protein sequence ID" value="KAG8463394.1"/>
    <property type="molecule type" value="Genomic_DNA"/>
</dbReference>
<reference evidence="2" key="1">
    <citation type="submission" date="2021-05" db="EMBL/GenBank/DDBJ databases">
        <title>The genome of the haptophyte Pavlova lutheri (Diacronema luteri, Pavlovales) - a model for lipid biosynthesis in eukaryotic algae.</title>
        <authorList>
            <person name="Hulatt C.J."/>
            <person name="Posewitz M.C."/>
        </authorList>
    </citation>
    <scope>NUCLEOTIDE SEQUENCE</scope>
    <source>
        <strain evidence="2">NIVA-4/92</strain>
    </source>
</reference>
<evidence type="ECO:0000256" key="1">
    <source>
        <dbReference type="SAM" id="MobiDB-lite"/>
    </source>
</evidence>
<gene>
    <name evidence="2" type="ORF">KFE25_004905</name>
</gene>
<keyword evidence="3" id="KW-1185">Reference proteome</keyword>
<sequence length="143" mass="15647">MVVALDAALYEPTVASCGKLPPRDFGRVAACAGYAPRPPVLRRQNASLFQWPPDTSSSWTYLALSPSEFAAQLLQVCGQEVSARDIASYFADFLPKRGREPCACAEYARAWALEIEEELSRPQVGARLADEQRHTASLTTRGS</sequence>